<dbReference type="EMBL" id="AVCJ01000001">
    <property type="protein sequence ID" value="KFL37633.1"/>
    <property type="molecule type" value="Genomic_DNA"/>
</dbReference>
<dbReference type="RefSeq" id="WP_034219821.1">
    <property type="nucleotide sequence ID" value="NZ_AVCJ01000001.1"/>
</dbReference>
<dbReference type="PANTHER" id="PTHR43434:SF23">
    <property type="entry name" value="PHOSPHOGLYCOLATE PHOSPHATASE"/>
    <property type="match status" value="1"/>
</dbReference>
<name>A0A087ML80_9GAMM</name>
<dbReference type="Gene3D" id="3.40.50.1000">
    <property type="entry name" value="HAD superfamily/HAD-like"/>
    <property type="match status" value="1"/>
</dbReference>
<gene>
    <name evidence="11" type="ORF">N788_00255</name>
</gene>
<dbReference type="InterPro" id="IPR050155">
    <property type="entry name" value="HAD-like_hydrolase_sf"/>
</dbReference>
<dbReference type="NCBIfam" id="TIGR01509">
    <property type="entry name" value="HAD-SF-IA-v3"/>
    <property type="match status" value="1"/>
</dbReference>
<evidence type="ECO:0000256" key="5">
    <source>
        <dbReference type="ARBA" id="ARBA00013078"/>
    </source>
</evidence>
<comment type="similarity">
    <text evidence="4 10">Belongs to the HAD-like hydrolase superfamily. CbbY/CbbZ/Gph/YieH family.</text>
</comment>
<protein>
    <recommendedName>
        <fullName evidence="5 10">Phosphoglycolate phosphatase</fullName>
        <shortName evidence="10">PGP</shortName>
        <shortName evidence="10">PGPase</shortName>
        <ecNumber evidence="5 10">3.1.3.18</ecNumber>
    </recommendedName>
</protein>
<comment type="function">
    <text evidence="10">Specifically catalyzes the dephosphorylation of 2-phosphoglycolate. Is involved in the dissimilation of the intracellular 2-phosphoglycolate formed during the DNA repair of 3'-phosphoglycolate ends, a major class of DNA lesions induced by oxidative stress.</text>
</comment>
<dbReference type="InterPro" id="IPR041492">
    <property type="entry name" value="HAD_2"/>
</dbReference>
<dbReference type="GO" id="GO:0046872">
    <property type="term" value="F:metal ion binding"/>
    <property type="evidence" value="ECO:0007669"/>
    <property type="project" value="UniProtKB-KW"/>
</dbReference>
<dbReference type="InterPro" id="IPR006439">
    <property type="entry name" value="HAD-SF_hydro_IA"/>
</dbReference>
<evidence type="ECO:0000256" key="2">
    <source>
        <dbReference type="ARBA" id="ARBA00001946"/>
    </source>
</evidence>
<keyword evidence="7 10" id="KW-0378">Hydrolase</keyword>
<dbReference type="HAMAP" id="MF_00495">
    <property type="entry name" value="GPH_hydrolase_bact"/>
    <property type="match status" value="1"/>
</dbReference>
<evidence type="ECO:0000256" key="4">
    <source>
        <dbReference type="ARBA" id="ARBA00006171"/>
    </source>
</evidence>
<dbReference type="InterPro" id="IPR023198">
    <property type="entry name" value="PGP-like_dom2"/>
</dbReference>
<organism evidence="11 12">
    <name type="scientific">Arenimonas donghaensis DSM 18148 = HO3-R19</name>
    <dbReference type="NCBI Taxonomy" id="1121014"/>
    <lineage>
        <taxon>Bacteria</taxon>
        <taxon>Pseudomonadati</taxon>
        <taxon>Pseudomonadota</taxon>
        <taxon>Gammaproteobacteria</taxon>
        <taxon>Lysobacterales</taxon>
        <taxon>Lysobacteraceae</taxon>
        <taxon>Arenimonas</taxon>
    </lineage>
</organism>
<sequence length="218" mass="23513">MSLPPAVVLFDLDGTLVDSAPDLAAAANRVLADHGRPPVPYERLRQVVSKGGRAMLAVSFPDLSEPQREPLLPVFLRYYGEALVRESTLFDGVEALLAALDARGIRWGIVTNKPEGLARGVVEGFGWRRRCAVLVGGDTLPTRKPDPAPLLHACAALDVAPARCLYVGDDLRDVQAARAAGMPCVAALWGYREDGDDPLRWQADHVSAHASQVLEHLP</sequence>
<dbReference type="GO" id="GO:0046295">
    <property type="term" value="P:glycolate biosynthetic process"/>
    <property type="evidence" value="ECO:0007669"/>
    <property type="project" value="UniProtKB-UniRule"/>
</dbReference>
<feature type="binding site" evidence="10">
    <location>
        <position position="13"/>
    </location>
    <ligand>
        <name>Mg(2+)</name>
        <dbReference type="ChEBI" id="CHEBI:18420"/>
    </ligand>
</feature>
<dbReference type="SFLD" id="SFLDG01129">
    <property type="entry name" value="C1.5:_HAD__Beta-PGM__Phosphata"/>
    <property type="match status" value="1"/>
</dbReference>
<dbReference type="UniPathway" id="UPA00865">
    <property type="reaction ID" value="UER00834"/>
</dbReference>
<comment type="caution">
    <text evidence="11">The sequence shown here is derived from an EMBL/GenBank/DDBJ whole genome shotgun (WGS) entry which is preliminary data.</text>
</comment>
<evidence type="ECO:0000256" key="6">
    <source>
        <dbReference type="ARBA" id="ARBA00022723"/>
    </source>
</evidence>
<dbReference type="OrthoDB" id="9792518at2"/>
<proteinExistence type="inferred from homology"/>
<evidence type="ECO:0000256" key="8">
    <source>
        <dbReference type="ARBA" id="ARBA00022842"/>
    </source>
</evidence>
<dbReference type="NCBIfam" id="TIGR01549">
    <property type="entry name" value="HAD-SF-IA-v1"/>
    <property type="match status" value="1"/>
</dbReference>
<dbReference type="PATRIC" id="fig|1121014.3.peg.49"/>
<evidence type="ECO:0000256" key="9">
    <source>
        <dbReference type="ARBA" id="ARBA00023277"/>
    </source>
</evidence>
<accession>A0A087ML80</accession>
<keyword evidence="8 10" id="KW-0460">Magnesium</keyword>
<evidence type="ECO:0000313" key="12">
    <source>
        <dbReference type="Proteomes" id="UP000029085"/>
    </source>
</evidence>
<dbReference type="GO" id="GO:0005829">
    <property type="term" value="C:cytosol"/>
    <property type="evidence" value="ECO:0007669"/>
    <property type="project" value="TreeGrafter"/>
</dbReference>
<feature type="active site" description="Nucleophile" evidence="10">
    <location>
        <position position="11"/>
    </location>
</feature>
<evidence type="ECO:0000256" key="1">
    <source>
        <dbReference type="ARBA" id="ARBA00000830"/>
    </source>
</evidence>
<dbReference type="GO" id="GO:0008967">
    <property type="term" value="F:phosphoglycolate phosphatase activity"/>
    <property type="evidence" value="ECO:0007669"/>
    <property type="project" value="UniProtKB-UniRule"/>
</dbReference>
<dbReference type="InterPro" id="IPR023214">
    <property type="entry name" value="HAD_sf"/>
</dbReference>
<dbReference type="InterPro" id="IPR036412">
    <property type="entry name" value="HAD-like_sf"/>
</dbReference>
<keyword evidence="12" id="KW-1185">Reference proteome</keyword>
<keyword evidence="9 10" id="KW-0119">Carbohydrate metabolism</keyword>
<reference evidence="12" key="1">
    <citation type="submission" date="2013-08" db="EMBL/GenBank/DDBJ databases">
        <title>Genome sequencing of Arenimonas donghaensis.</title>
        <authorList>
            <person name="Chen F."/>
            <person name="Wang G."/>
        </authorList>
    </citation>
    <scope>NUCLEOTIDE SEQUENCE [LARGE SCALE GENOMIC DNA]</scope>
    <source>
        <strain evidence="12">HO3-R19</strain>
    </source>
</reference>
<reference evidence="11 12" key="2">
    <citation type="journal article" date="2015" name="Stand. Genomic Sci.">
        <title>High quality draft genomic sequence of Arenimonas donghaensis DSM 18148(T).</title>
        <authorList>
            <person name="Chen F."/>
            <person name="Wang H."/>
            <person name="Cao Y."/>
            <person name="Li X."/>
            <person name="Wang G."/>
        </authorList>
    </citation>
    <scope>NUCLEOTIDE SEQUENCE [LARGE SCALE GENOMIC DNA]</scope>
    <source>
        <strain evidence="11 12">HO3-R19</strain>
    </source>
</reference>
<dbReference type="Pfam" id="PF13419">
    <property type="entry name" value="HAD_2"/>
    <property type="match status" value="1"/>
</dbReference>
<dbReference type="EC" id="3.1.3.18" evidence="5 10"/>
<feature type="binding site" evidence="10">
    <location>
        <position position="11"/>
    </location>
    <ligand>
        <name>Mg(2+)</name>
        <dbReference type="ChEBI" id="CHEBI:18420"/>
    </ligand>
</feature>
<feature type="binding site" evidence="10">
    <location>
        <position position="169"/>
    </location>
    <ligand>
        <name>Mg(2+)</name>
        <dbReference type="ChEBI" id="CHEBI:18420"/>
    </ligand>
</feature>
<comment type="pathway">
    <text evidence="3 10">Organic acid metabolism; glycolate biosynthesis; glycolate from 2-phosphoglycolate: step 1/1.</text>
</comment>
<evidence type="ECO:0000256" key="7">
    <source>
        <dbReference type="ARBA" id="ARBA00022801"/>
    </source>
</evidence>
<dbReference type="SFLD" id="SFLDG01135">
    <property type="entry name" value="C1.5.6:_HAD__Beta-PGM__Phospha"/>
    <property type="match status" value="1"/>
</dbReference>
<dbReference type="SUPFAM" id="SSF56784">
    <property type="entry name" value="HAD-like"/>
    <property type="match status" value="1"/>
</dbReference>
<evidence type="ECO:0000256" key="3">
    <source>
        <dbReference type="ARBA" id="ARBA00004818"/>
    </source>
</evidence>
<dbReference type="STRING" id="1121014.N788_00255"/>
<evidence type="ECO:0000313" key="11">
    <source>
        <dbReference type="EMBL" id="KFL37633.1"/>
    </source>
</evidence>
<keyword evidence="6 10" id="KW-0479">Metal-binding</keyword>
<dbReference type="Proteomes" id="UP000029085">
    <property type="component" value="Unassembled WGS sequence"/>
</dbReference>
<comment type="catalytic activity">
    <reaction evidence="1 10">
        <text>2-phosphoglycolate + H2O = glycolate + phosphate</text>
        <dbReference type="Rhea" id="RHEA:14369"/>
        <dbReference type="ChEBI" id="CHEBI:15377"/>
        <dbReference type="ChEBI" id="CHEBI:29805"/>
        <dbReference type="ChEBI" id="CHEBI:43474"/>
        <dbReference type="ChEBI" id="CHEBI:58033"/>
        <dbReference type="EC" id="3.1.3.18"/>
    </reaction>
</comment>
<dbReference type="AlphaFoldDB" id="A0A087ML80"/>
<evidence type="ECO:0000256" key="10">
    <source>
        <dbReference type="HAMAP-Rule" id="MF_00495"/>
    </source>
</evidence>
<dbReference type="FunFam" id="3.40.50.1000:FF:000022">
    <property type="entry name" value="Phosphoglycolate phosphatase"/>
    <property type="match status" value="1"/>
</dbReference>
<dbReference type="SFLD" id="SFLDS00003">
    <property type="entry name" value="Haloacid_Dehalogenase"/>
    <property type="match status" value="1"/>
</dbReference>
<dbReference type="InterPro" id="IPR037512">
    <property type="entry name" value="PGPase_prok"/>
</dbReference>
<dbReference type="Gene3D" id="1.10.150.240">
    <property type="entry name" value="Putative phosphatase, domain 2"/>
    <property type="match status" value="1"/>
</dbReference>
<dbReference type="NCBIfam" id="TIGR01449">
    <property type="entry name" value="PGP_bact"/>
    <property type="match status" value="1"/>
</dbReference>
<comment type="cofactor">
    <cofactor evidence="2 10">
        <name>Mg(2+)</name>
        <dbReference type="ChEBI" id="CHEBI:18420"/>
    </cofactor>
</comment>
<dbReference type="GO" id="GO:0005975">
    <property type="term" value="P:carbohydrate metabolic process"/>
    <property type="evidence" value="ECO:0007669"/>
    <property type="project" value="InterPro"/>
</dbReference>
<dbReference type="GO" id="GO:0006281">
    <property type="term" value="P:DNA repair"/>
    <property type="evidence" value="ECO:0007669"/>
    <property type="project" value="TreeGrafter"/>
</dbReference>
<dbReference type="PANTHER" id="PTHR43434">
    <property type="entry name" value="PHOSPHOGLYCOLATE PHOSPHATASE"/>
    <property type="match status" value="1"/>
</dbReference>